<sequence>MVCSGSPRSLNGALGYWRPGNELGVATTLAASAKVCSGSRLSAVYLILEGPIEGMEKSESSPSEIVMTNPSSWVIMLVLSLLWLRVILRKGG</sequence>
<protein>
    <submittedName>
        <fullName evidence="1">Uncharacterized protein</fullName>
    </submittedName>
</protein>
<reference evidence="2" key="1">
    <citation type="journal article" date="2022" name="Mol. Ecol. Resour.">
        <title>The genomes of chicory, endive, great burdock and yacon provide insights into Asteraceae palaeo-polyploidization history and plant inulin production.</title>
        <authorList>
            <person name="Fan W."/>
            <person name="Wang S."/>
            <person name="Wang H."/>
            <person name="Wang A."/>
            <person name="Jiang F."/>
            <person name="Liu H."/>
            <person name="Zhao H."/>
            <person name="Xu D."/>
            <person name="Zhang Y."/>
        </authorList>
    </citation>
    <scope>NUCLEOTIDE SEQUENCE [LARGE SCALE GENOMIC DNA]</scope>
    <source>
        <strain evidence="2">cv. Niubang</strain>
    </source>
</reference>
<keyword evidence="2" id="KW-1185">Reference proteome</keyword>
<proteinExistence type="predicted"/>
<dbReference type="EMBL" id="CM042053">
    <property type="protein sequence ID" value="KAI3715503.1"/>
    <property type="molecule type" value="Genomic_DNA"/>
</dbReference>
<dbReference type="Proteomes" id="UP001055879">
    <property type="component" value="Linkage Group LG07"/>
</dbReference>
<reference evidence="1 2" key="2">
    <citation type="journal article" date="2022" name="Mol. Ecol. Resour.">
        <title>The genomes of chicory, endive, great burdock and yacon provide insights into Asteraceae paleo-polyploidization history and plant inulin production.</title>
        <authorList>
            <person name="Fan W."/>
            <person name="Wang S."/>
            <person name="Wang H."/>
            <person name="Wang A."/>
            <person name="Jiang F."/>
            <person name="Liu H."/>
            <person name="Zhao H."/>
            <person name="Xu D."/>
            <person name="Zhang Y."/>
        </authorList>
    </citation>
    <scope>NUCLEOTIDE SEQUENCE [LARGE SCALE GENOMIC DNA]</scope>
    <source>
        <strain evidence="2">cv. Niubang</strain>
    </source>
</reference>
<name>A0ACB9B1N4_ARCLA</name>
<gene>
    <name evidence="1" type="ORF">L6452_22487</name>
</gene>
<organism evidence="1 2">
    <name type="scientific">Arctium lappa</name>
    <name type="common">Greater burdock</name>
    <name type="synonym">Lappa major</name>
    <dbReference type="NCBI Taxonomy" id="4217"/>
    <lineage>
        <taxon>Eukaryota</taxon>
        <taxon>Viridiplantae</taxon>
        <taxon>Streptophyta</taxon>
        <taxon>Embryophyta</taxon>
        <taxon>Tracheophyta</taxon>
        <taxon>Spermatophyta</taxon>
        <taxon>Magnoliopsida</taxon>
        <taxon>eudicotyledons</taxon>
        <taxon>Gunneridae</taxon>
        <taxon>Pentapetalae</taxon>
        <taxon>asterids</taxon>
        <taxon>campanulids</taxon>
        <taxon>Asterales</taxon>
        <taxon>Asteraceae</taxon>
        <taxon>Carduoideae</taxon>
        <taxon>Cardueae</taxon>
        <taxon>Arctiinae</taxon>
        <taxon>Arctium</taxon>
    </lineage>
</organism>
<evidence type="ECO:0000313" key="2">
    <source>
        <dbReference type="Proteomes" id="UP001055879"/>
    </source>
</evidence>
<accession>A0ACB9B1N4</accession>
<evidence type="ECO:0000313" key="1">
    <source>
        <dbReference type="EMBL" id="KAI3715503.1"/>
    </source>
</evidence>
<comment type="caution">
    <text evidence="1">The sequence shown here is derived from an EMBL/GenBank/DDBJ whole genome shotgun (WGS) entry which is preliminary data.</text>
</comment>